<proteinExistence type="predicted"/>
<gene>
    <name evidence="1" type="ORF">CSB93_2037</name>
</gene>
<evidence type="ECO:0000313" key="1">
    <source>
        <dbReference type="EMBL" id="AVK06125.1"/>
    </source>
</evidence>
<name>A0A2R3IW28_9PSED</name>
<reference evidence="1 2" key="1">
    <citation type="submission" date="2018-02" db="EMBL/GenBank/DDBJ databases">
        <title>FDA/CDC Antimicrobial Resistant Isolate Bank Genome Sequencing.</title>
        <authorList>
            <person name="Benahmed F.H."/>
            <person name="Lutgring J.D."/>
            <person name="Yoo B."/>
            <person name="Machado M."/>
            <person name="Brown A."/>
            <person name="McAllister G."/>
            <person name="Perry A."/>
            <person name="Halpin A.L."/>
            <person name="Vavikolanu K."/>
            <person name="Ott S."/>
            <person name="Zhao X."/>
            <person name="Tallon L.J."/>
            <person name="Sadzewicz L."/>
            <person name="Aluvathingal J."/>
            <person name="Nadendla S."/>
            <person name="Voskania-kordi A."/>
            <person name="Simonyan V."/>
            <person name="Patel J."/>
            <person name="Shawar R.M."/>
        </authorList>
    </citation>
    <scope>NUCLEOTIDE SEQUENCE [LARGE SCALE GENOMIC DNA]</scope>
    <source>
        <strain evidence="1 2">AR_0356</strain>
    </source>
</reference>
<dbReference type="EMBL" id="CP027169">
    <property type="protein sequence ID" value="AVK06125.1"/>
    <property type="molecule type" value="Genomic_DNA"/>
</dbReference>
<accession>A0A2R3IW28</accession>
<organism evidence="1 2">
    <name type="scientific">Pseudomonas paraeruginosa</name>
    <dbReference type="NCBI Taxonomy" id="2994495"/>
    <lineage>
        <taxon>Bacteria</taxon>
        <taxon>Pseudomonadati</taxon>
        <taxon>Pseudomonadota</taxon>
        <taxon>Gammaproteobacteria</taxon>
        <taxon>Pseudomonadales</taxon>
        <taxon>Pseudomonadaceae</taxon>
        <taxon>Pseudomonas</taxon>
    </lineage>
</organism>
<protein>
    <submittedName>
        <fullName evidence="1">Uncharacterized protein</fullName>
    </submittedName>
</protein>
<keyword evidence="2" id="KW-1185">Reference proteome</keyword>
<evidence type="ECO:0000313" key="2">
    <source>
        <dbReference type="Proteomes" id="UP000238390"/>
    </source>
</evidence>
<dbReference type="AlphaFoldDB" id="A0A2R3IW28"/>
<dbReference type="Proteomes" id="UP000238390">
    <property type="component" value="Chromosome"/>
</dbReference>
<sequence length="39" mass="4225">MHRDPGGAGPKGWAHFLLNDPNELLRSVVFFAMAVKSAS</sequence>